<dbReference type="SUPFAM" id="SSF54416">
    <property type="entry name" value="Amine oxidase N-terminal region"/>
    <property type="match status" value="2"/>
</dbReference>
<dbReference type="Pfam" id="PF01179">
    <property type="entry name" value="Cu_amine_oxid"/>
    <property type="match status" value="1"/>
</dbReference>
<evidence type="ECO:0000259" key="9">
    <source>
        <dbReference type="Pfam" id="PF02727"/>
    </source>
</evidence>
<dbReference type="PANTHER" id="PTHR10638">
    <property type="entry name" value="COPPER AMINE OXIDASE"/>
    <property type="match status" value="1"/>
</dbReference>
<feature type="domain" description="Copper amine oxidase N2-terminal" evidence="9">
    <location>
        <begin position="79"/>
        <end position="158"/>
    </location>
</feature>
<dbReference type="EC" id="1.4.3.-" evidence="6"/>
<accession>A0AA88YBP0</accession>
<dbReference type="Pfam" id="PF02727">
    <property type="entry name" value="Cu_amine_oxidN2"/>
    <property type="match status" value="1"/>
</dbReference>
<sequence>MVSDRSTTSCRRWRCCALFLLSVLIALVATLTVLIIHYDIILSTRKDDKISPHASLIDNMLEEPKIPSVFHDLTHDETKAIVQYLLTTREFNLQDNTIAKPNDSFLYFAELYLPNKSAALDHLDIGHKAPPREAKVVLLRGDKSPPVVEEYAVGPLPQIIGHRLLVSKHYGKSAPYLYRPMTDVEYKEVQRLLRKIDKDLKLVLQESYDSSFFDCENKCLVMKYYTSVTPVSSGTNRRLIWFLAHHDVEYFMLNPVDFAVLFNTDGNDASEYSIDRIWYAGQDFATTDHLLFLYKTESITKSFFPFPEDETEHFSYSTLRGTQFPFKNYRSPKEILPDGQRFTVKDGRVTYMNWAFHFRMSSQNGPQLFDIRHNSNRIIYELSLQEIAVFHSGYQPWVRFSNILQSSRLIGVHSKSLIQGVDCPNYALFLHYHHLHQNLNRSTNKNSVCIFERLEWISTKTAFHFLQGRS</sequence>
<keyword evidence="7" id="KW-1133">Transmembrane helix</keyword>
<evidence type="ECO:0000256" key="5">
    <source>
        <dbReference type="ARBA" id="ARBA00023008"/>
    </source>
</evidence>
<keyword evidence="4 6" id="KW-0560">Oxidoreductase</keyword>
<keyword evidence="7" id="KW-0472">Membrane</keyword>
<keyword evidence="5 6" id="KW-0186">Copper</keyword>
<dbReference type="PRINTS" id="PR00766">
    <property type="entry name" value="CUDAOXIDASE"/>
</dbReference>
<feature type="domain" description="Copper amine oxidase catalytic" evidence="8">
    <location>
        <begin position="335"/>
        <end position="455"/>
    </location>
</feature>
<dbReference type="PANTHER" id="PTHR10638:SF20">
    <property type="entry name" value="AMINE OXIDASE"/>
    <property type="match status" value="1"/>
</dbReference>
<keyword evidence="7" id="KW-0812">Transmembrane</keyword>
<dbReference type="InterPro" id="IPR015798">
    <property type="entry name" value="Cu_amine_oxidase_C"/>
</dbReference>
<dbReference type="Gene3D" id="2.70.98.20">
    <property type="entry name" value="Copper amine oxidase, catalytic domain"/>
    <property type="match status" value="1"/>
</dbReference>
<evidence type="ECO:0000256" key="3">
    <source>
        <dbReference type="ARBA" id="ARBA00022772"/>
    </source>
</evidence>
<dbReference type="Gene3D" id="3.10.450.40">
    <property type="match status" value="2"/>
</dbReference>
<dbReference type="EMBL" id="VSWD01000007">
    <property type="protein sequence ID" value="KAK3096738.1"/>
    <property type="molecule type" value="Genomic_DNA"/>
</dbReference>
<evidence type="ECO:0000256" key="2">
    <source>
        <dbReference type="ARBA" id="ARBA00022723"/>
    </source>
</evidence>
<dbReference type="InterPro" id="IPR000269">
    <property type="entry name" value="Cu_amine_oxidase"/>
</dbReference>
<dbReference type="Proteomes" id="UP001186944">
    <property type="component" value="Unassembled WGS sequence"/>
</dbReference>
<keyword evidence="11" id="KW-1185">Reference proteome</keyword>
<evidence type="ECO:0000313" key="10">
    <source>
        <dbReference type="EMBL" id="KAK3096738.1"/>
    </source>
</evidence>
<dbReference type="InterPro" id="IPR015800">
    <property type="entry name" value="Cu_amine_oxidase_N2"/>
</dbReference>
<dbReference type="InterPro" id="IPR016182">
    <property type="entry name" value="Cu_amine_oxidase_N-reg"/>
</dbReference>
<comment type="cofactor">
    <cofactor evidence="6">
        <name>Cu cation</name>
        <dbReference type="ChEBI" id="CHEBI:23378"/>
    </cofactor>
    <text evidence="6">Contains 1 topaquinone per subunit.</text>
</comment>
<dbReference type="GO" id="GO:0008131">
    <property type="term" value="F:primary methylamine oxidase activity"/>
    <property type="evidence" value="ECO:0007669"/>
    <property type="project" value="InterPro"/>
</dbReference>
<dbReference type="SUPFAM" id="SSF49998">
    <property type="entry name" value="Amine oxidase catalytic domain"/>
    <property type="match status" value="1"/>
</dbReference>
<name>A0AA88YBP0_PINIB</name>
<dbReference type="GO" id="GO:0009308">
    <property type="term" value="P:amine metabolic process"/>
    <property type="evidence" value="ECO:0007669"/>
    <property type="project" value="UniProtKB-UniRule"/>
</dbReference>
<dbReference type="AlphaFoldDB" id="A0AA88YBP0"/>
<evidence type="ECO:0000313" key="11">
    <source>
        <dbReference type="Proteomes" id="UP001186944"/>
    </source>
</evidence>
<protein>
    <recommendedName>
        <fullName evidence="6">Amine oxidase</fullName>
        <ecNumber evidence="6">1.4.3.-</ecNumber>
    </recommendedName>
</protein>
<keyword evidence="2 6" id="KW-0479">Metal-binding</keyword>
<comment type="caution">
    <text evidence="10">The sequence shown here is derived from an EMBL/GenBank/DDBJ whole genome shotgun (WGS) entry which is preliminary data.</text>
</comment>
<comment type="similarity">
    <text evidence="1 6">Belongs to the copper/topaquinone oxidase family.</text>
</comment>
<evidence type="ECO:0000256" key="6">
    <source>
        <dbReference type="RuleBase" id="RU000672"/>
    </source>
</evidence>
<keyword evidence="3 6" id="KW-0801">TPQ</keyword>
<proteinExistence type="inferred from homology"/>
<gene>
    <name evidence="10" type="ORF">FSP39_002789</name>
</gene>
<dbReference type="GO" id="GO:0048038">
    <property type="term" value="F:quinone binding"/>
    <property type="evidence" value="ECO:0007669"/>
    <property type="project" value="InterPro"/>
</dbReference>
<dbReference type="GO" id="GO:0005507">
    <property type="term" value="F:copper ion binding"/>
    <property type="evidence" value="ECO:0007669"/>
    <property type="project" value="InterPro"/>
</dbReference>
<reference evidence="10" key="1">
    <citation type="submission" date="2019-08" db="EMBL/GenBank/DDBJ databases">
        <title>The improved chromosome-level genome for the pearl oyster Pinctada fucata martensii using PacBio sequencing and Hi-C.</title>
        <authorList>
            <person name="Zheng Z."/>
        </authorList>
    </citation>
    <scope>NUCLEOTIDE SEQUENCE</scope>
    <source>
        <strain evidence="10">ZZ-2019</strain>
        <tissue evidence="10">Adductor muscle</tissue>
    </source>
</reference>
<evidence type="ECO:0000256" key="1">
    <source>
        <dbReference type="ARBA" id="ARBA00007983"/>
    </source>
</evidence>
<evidence type="ECO:0000256" key="7">
    <source>
        <dbReference type="SAM" id="Phobius"/>
    </source>
</evidence>
<evidence type="ECO:0000256" key="4">
    <source>
        <dbReference type="ARBA" id="ARBA00023002"/>
    </source>
</evidence>
<dbReference type="GO" id="GO:0005886">
    <property type="term" value="C:plasma membrane"/>
    <property type="evidence" value="ECO:0007669"/>
    <property type="project" value="TreeGrafter"/>
</dbReference>
<dbReference type="InterPro" id="IPR036460">
    <property type="entry name" value="Cu_amine_oxidase_C_sf"/>
</dbReference>
<feature type="transmembrane region" description="Helical" evidence="7">
    <location>
        <begin position="15"/>
        <end position="38"/>
    </location>
</feature>
<comment type="PTM">
    <text evidence="6">Topaquinone (TPQ) is generated by copper-dependent autoxidation of a specific tyrosyl residue.</text>
</comment>
<organism evidence="10 11">
    <name type="scientific">Pinctada imbricata</name>
    <name type="common">Atlantic pearl-oyster</name>
    <name type="synonym">Pinctada martensii</name>
    <dbReference type="NCBI Taxonomy" id="66713"/>
    <lineage>
        <taxon>Eukaryota</taxon>
        <taxon>Metazoa</taxon>
        <taxon>Spiralia</taxon>
        <taxon>Lophotrochozoa</taxon>
        <taxon>Mollusca</taxon>
        <taxon>Bivalvia</taxon>
        <taxon>Autobranchia</taxon>
        <taxon>Pteriomorphia</taxon>
        <taxon>Pterioida</taxon>
        <taxon>Pterioidea</taxon>
        <taxon>Pteriidae</taxon>
        <taxon>Pinctada</taxon>
    </lineage>
</organism>
<evidence type="ECO:0000259" key="8">
    <source>
        <dbReference type="Pfam" id="PF01179"/>
    </source>
</evidence>